<keyword evidence="5" id="KW-0539">Nucleus</keyword>
<dbReference type="InterPro" id="IPR047265">
    <property type="entry name" value="PIF1-like_bHLH"/>
</dbReference>
<feature type="compositionally biased region" description="Pro residues" evidence="6">
    <location>
        <begin position="232"/>
        <end position="245"/>
    </location>
</feature>
<organism evidence="8">
    <name type="scientific">Salvia splendens</name>
    <name type="common">Scarlet sage</name>
    <dbReference type="NCBI Taxonomy" id="180675"/>
    <lineage>
        <taxon>Eukaryota</taxon>
        <taxon>Viridiplantae</taxon>
        <taxon>Streptophyta</taxon>
        <taxon>Embryophyta</taxon>
        <taxon>Tracheophyta</taxon>
        <taxon>Spermatophyta</taxon>
        <taxon>Magnoliopsida</taxon>
        <taxon>eudicotyledons</taxon>
        <taxon>Gunneridae</taxon>
        <taxon>Pentapetalae</taxon>
        <taxon>asterids</taxon>
        <taxon>lamiids</taxon>
        <taxon>Lamiales</taxon>
        <taxon>Lamiaceae</taxon>
        <taxon>Nepetoideae</taxon>
        <taxon>Mentheae</taxon>
        <taxon>Salviinae</taxon>
        <taxon>Salvia</taxon>
        <taxon>Salvia subgen. Calosphace</taxon>
        <taxon>core Calosphace</taxon>
    </lineage>
</organism>
<feature type="region of interest" description="Disordered" evidence="6">
    <location>
        <begin position="227"/>
        <end position="251"/>
    </location>
</feature>
<feature type="compositionally biased region" description="Basic and acidic residues" evidence="6">
    <location>
        <begin position="290"/>
        <end position="299"/>
    </location>
</feature>
<keyword evidence="3" id="KW-0238">DNA-binding</keyword>
<reference evidence="8" key="1">
    <citation type="submission" date="2018-01" db="EMBL/GenBank/DDBJ databases">
        <authorList>
            <person name="Mao J.F."/>
        </authorList>
    </citation>
    <scope>NUCLEOTIDE SEQUENCE</scope>
    <source>
        <strain evidence="8">Huo1</strain>
        <tissue evidence="8">Leaf</tissue>
    </source>
</reference>
<evidence type="ECO:0000313" key="8">
    <source>
        <dbReference type="EMBL" id="KAG6419611.1"/>
    </source>
</evidence>
<keyword evidence="2" id="KW-0805">Transcription regulation</keyword>
<evidence type="ECO:0000256" key="2">
    <source>
        <dbReference type="ARBA" id="ARBA00023015"/>
    </source>
</evidence>
<evidence type="ECO:0000256" key="3">
    <source>
        <dbReference type="ARBA" id="ARBA00023125"/>
    </source>
</evidence>
<protein>
    <recommendedName>
        <fullName evidence="7">BHLH domain-containing protein</fullName>
    </recommendedName>
</protein>
<dbReference type="InterPro" id="IPR011598">
    <property type="entry name" value="bHLH_dom"/>
</dbReference>
<sequence>MLRKLSKDSLAVDERKFTFDSVFDDKSGDLLDPTQWEFEIKAKNWTSPRGDLGARFLITAQLFVIATGPTLSSLTNQNWPRETGFDADADAVLSVLSDFVGLPSHSFFCRGMDSCLPDWNTDVGGEFPVPLQRKPLGLQNELVELLWQNGEIVLHSQTNRKQSKQATLIQGDDDESVSWIDCPIDESFEREFCANFLSEIPPSLDESSKKPDGEREFKFGESSEVFQQGFAPPLPPPPPPPPPPPRFEEGVAGKSVECSGMTVGSSHCASNQVVNEVDMSWASSRGAGRGKNEGVEREVPGQARTSCSGGSGSGSLWKTSSLSNETNRHKRKSRDMEESECPSDVCDTLSFMATESESAAGNKAKNGAARRSRVAEVHNMSERVSIGQNLDKTEFFFAVVVVVMMIILRVSCIDPLMHCRVSLQRRRDRINEKMKALQELIPHANKSDKASMLDEAIEYMKALQLQIQLMWMGRGMAPMMLPGMQHYMSRVGMGVGPTMLPEIHNLMRLSPMDQAMSGPIQAPVGPHNPLLNPVNYPNQMPGSSFQEQYANYMNFHSMQSASPQSTNMFNFGFRPTRPNQGNGNTSVG</sequence>
<proteinExistence type="predicted"/>
<dbReference type="InterPro" id="IPR031066">
    <property type="entry name" value="bHLH_ALC-like_plant"/>
</dbReference>
<dbReference type="SUPFAM" id="SSF101447">
    <property type="entry name" value="Formin homology 2 domain (FH2 domain)"/>
    <property type="match status" value="1"/>
</dbReference>
<comment type="subcellular location">
    <subcellularLocation>
        <location evidence="1">Nucleus</location>
    </subcellularLocation>
</comment>
<evidence type="ECO:0000256" key="5">
    <source>
        <dbReference type="ARBA" id="ARBA00023242"/>
    </source>
</evidence>
<dbReference type="PANTHER" id="PTHR45855:SF36">
    <property type="entry name" value="TRANSCRIPTION FACTOR PIF4"/>
    <property type="match status" value="1"/>
</dbReference>
<name>A0A8X8XY49_SALSN</name>
<gene>
    <name evidence="8" type="ORF">SASPL_121833</name>
</gene>
<comment type="caution">
    <text evidence="8">The sequence shown here is derived from an EMBL/GenBank/DDBJ whole genome shotgun (WGS) entry which is preliminary data.</text>
</comment>
<dbReference type="Proteomes" id="UP000298416">
    <property type="component" value="Unassembled WGS sequence"/>
</dbReference>
<dbReference type="InterPro" id="IPR036638">
    <property type="entry name" value="HLH_DNA-bd_sf"/>
</dbReference>
<dbReference type="Pfam" id="PF00010">
    <property type="entry name" value="HLH"/>
    <property type="match status" value="1"/>
</dbReference>
<dbReference type="Gene3D" id="4.10.280.10">
    <property type="entry name" value="Helix-loop-helix DNA-binding domain"/>
    <property type="match status" value="1"/>
</dbReference>
<keyword evidence="9" id="KW-1185">Reference proteome</keyword>
<feature type="region of interest" description="Disordered" evidence="6">
    <location>
        <begin position="283"/>
        <end position="341"/>
    </location>
</feature>
<dbReference type="AlphaFoldDB" id="A0A8X8XY49"/>
<dbReference type="GO" id="GO:0003677">
    <property type="term" value="F:DNA binding"/>
    <property type="evidence" value="ECO:0007669"/>
    <property type="project" value="UniProtKB-KW"/>
</dbReference>
<evidence type="ECO:0000256" key="6">
    <source>
        <dbReference type="SAM" id="MobiDB-lite"/>
    </source>
</evidence>
<evidence type="ECO:0000313" key="9">
    <source>
        <dbReference type="Proteomes" id="UP000298416"/>
    </source>
</evidence>
<reference evidence="8" key="2">
    <citation type="submission" date="2020-08" db="EMBL/GenBank/DDBJ databases">
        <title>Plant Genome Project.</title>
        <authorList>
            <person name="Zhang R.-G."/>
        </authorList>
    </citation>
    <scope>NUCLEOTIDE SEQUENCE</scope>
    <source>
        <strain evidence="8">Huo1</strain>
        <tissue evidence="8">Leaf</tissue>
    </source>
</reference>
<dbReference type="EMBL" id="PNBA02000007">
    <property type="protein sequence ID" value="KAG6419611.1"/>
    <property type="molecule type" value="Genomic_DNA"/>
</dbReference>
<dbReference type="PROSITE" id="PS50888">
    <property type="entry name" value="BHLH"/>
    <property type="match status" value="1"/>
</dbReference>
<feature type="compositionally biased region" description="Low complexity" evidence="6">
    <location>
        <begin position="314"/>
        <end position="323"/>
    </location>
</feature>
<dbReference type="GO" id="GO:0005634">
    <property type="term" value="C:nucleus"/>
    <property type="evidence" value="ECO:0007669"/>
    <property type="project" value="UniProtKB-SubCell"/>
</dbReference>
<feature type="domain" description="BHLH" evidence="7">
    <location>
        <begin position="414"/>
        <end position="463"/>
    </location>
</feature>
<evidence type="ECO:0000256" key="4">
    <source>
        <dbReference type="ARBA" id="ARBA00023163"/>
    </source>
</evidence>
<dbReference type="SMART" id="SM00353">
    <property type="entry name" value="HLH"/>
    <property type="match status" value="1"/>
</dbReference>
<dbReference type="SUPFAM" id="SSF47459">
    <property type="entry name" value="HLH, helix-loop-helix DNA-binding domain"/>
    <property type="match status" value="1"/>
</dbReference>
<dbReference type="PANTHER" id="PTHR45855">
    <property type="entry name" value="TRANSCRIPTION FACTOR PIF1-RELATED"/>
    <property type="match status" value="1"/>
</dbReference>
<dbReference type="GO" id="GO:0046983">
    <property type="term" value="F:protein dimerization activity"/>
    <property type="evidence" value="ECO:0007669"/>
    <property type="project" value="InterPro"/>
</dbReference>
<dbReference type="CDD" id="cd11445">
    <property type="entry name" value="bHLH_AtPIF_like"/>
    <property type="match status" value="1"/>
</dbReference>
<evidence type="ECO:0000256" key="1">
    <source>
        <dbReference type="ARBA" id="ARBA00004123"/>
    </source>
</evidence>
<evidence type="ECO:0000259" key="7">
    <source>
        <dbReference type="PROSITE" id="PS50888"/>
    </source>
</evidence>
<keyword evidence="4" id="KW-0804">Transcription</keyword>
<accession>A0A8X8XY49</accession>